<dbReference type="EMBL" id="ML121564">
    <property type="protein sequence ID" value="RPB21081.1"/>
    <property type="molecule type" value="Genomic_DNA"/>
</dbReference>
<feature type="domain" description="DUF7918" evidence="2">
    <location>
        <begin position="202"/>
        <end position="318"/>
    </location>
</feature>
<keyword evidence="4" id="KW-1185">Reference proteome</keyword>
<evidence type="ECO:0000256" key="1">
    <source>
        <dbReference type="SAM" id="MobiDB-lite"/>
    </source>
</evidence>
<protein>
    <recommendedName>
        <fullName evidence="2">DUF7918 domain-containing protein</fullName>
    </recommendedName>
</protein>
<feature type="region of interest" description="Disordered" evidence="1">
    <location>
        <begin position="535"/>
        <end position="570"/>
    </location>
</feature>
<feature type="compositionally biased region" description="Basic and acidic residues" evidence="1">
    <location>
        <begin position="406"/>
        <end position="418"/>
    </location>
</feature>
<sequence>MPTFKHITVTISPTTPHQTLPSPLPEYGTLKQSRKSTITTYIPSTANVNFAISIIITPAYVTLTNSNNESLAAYVYFDGRGKEETATLLRRGQETWISSRWVQMPDGSLAEKEFVFKEVGLEVQLGSLGIETKSVSEAPNKKRAKRGGLQKSTSDHYGRGSGNDDEDDAVKTNNASDASDSGFKMNSRRHSMPATANNSLSDDDQEEEAEKEKATAGQIRVDLFRVLAEGPVKKGEYHAMFKEGDEDDAEGPASGSKPEDGWSGLEYTAGFSAAKPLDSDSISTQSVSHIDQPNAPYATFIFFYRGERQLHRMGIIPKVNRNASIPGAVTKPARGPSKAALLDTLSGKEFSGKGKGRGWEDFRDRADRMVDDDEDADKEDDDVSCRRKGKRELDEDTTESGGRLLNGREGEELSEGVRKLKLKRTFTEDPDDIRKAMAPTPPTPKGSNGPTSSSNPFAPFAGGNKYTSPTSAYRRNGASASAPGLTSPLTAAAIAFSNGVLGSPTTMKFLGADAAIPGLALGGALGDPLPGVSGIRGGDPAFNGASSESDDDTFSAKKRRWSKPIEEEIL</sequence>
<feature type="region of interest" description="Disordered" evidence="1">
    <location>
        <begin position="136"/>
        <end position="215"/>
    </location>
</feature>
<dbReference type="Proteomes" id="UP000267821">
    <property type="component" value="Unassembled WGS sequence"/>
</dbReference>
<reference evidence="3 4" key="1">
    <citation type="journal article" date="2018" name="Nat. Ecol. Evol.">
        <title>Pezizomycetes genomes reveal the molecular basis of ectomycorrhizal truffle lifestyle.</title>
        <authorList>
            <person name="Murat C."/>
            <person name="Payen T."/>
            <person name="Noel B."/>
            <person name="Kuo A."/>
            <person name="Morin E."/>
            <person name="Chen J."/>
            <person name="Kohler A."/>
            <person name="Krizsan K."/>
            <person name="Balestrini R."/>
            <person name="Da Silva C."/>
            <person name="Montanini B."/>
            <person name="Hainaut M."/>
            <person name="Levati E."/>
            <person name="Barry K.W."/>
            <person name="Belfiori B."/>
            <person name="Cichocki N."/>
            <person name="Clum A."/>
            <person name="Dockter R.B."/>
            <person name="Fauchery L."/>
            <person name="Guy J."/>
            <person name="Iotti M."/>
            <person name="Le Tacon F."/>
            <person name="Lindquist E.A."/>
            <person name="Lipzen A."/>
            <person name="Malagnac F."/>
            <person name="Mello A."/>
            <person name="Molinier V."/>
            <person name="Miyauchi S."/>
            <person name="Poulain J."/>
            <person name="Riccioni C."/>
            <person name="Rubini A."/>
            <person name="Sitrit Y."/>
            <person name="Splivallo R."/>
            <person name="Traeger S."/>
            <person name="Wang M."/>
            <person name="Zifcakova L."/>
            <person name="Wipf D."/>
            <person name="Zambonelli A."/>
            <person name="Paolocci F."/>
            <person name="Nowrousian M."/>
            <person name="Ottonello S."/>
            <person name="Baldrian P."/>
            <person name="Spatafora J.W."/>
            <person name="Henrissat B."/>
            <person name="Nagy L.G."/>
            <person name="Aury J.M."/>
            <person name="Wincker P."/>
            <person name="Grigoriev I.V."/>
            <person name="Bonfante P."/>
            <person name="Martin F.M."/>
        </authorList>
    </citation>
    <scope>NUCLEOTIDE SEQUENCE [LARGE SCALE GENOMIC DNA]</scope>
    <source>
        <strain evidence="3 4">ATCC MYA-4762</strain>
    </source>
</reference>
<gene>
    <name evidence="3" type="ORF">L211DRAFT_459696</name>
</gene>
<feature type="region of interest" description="Disordered" evidence="1">
    <location>
        <begin position="370"/>
        <end position="485"/>
    </location>
</feature>
<evidence type="ECO:0000313" key="3">
    <source>
        <dbReference type="EMBL" id="RPB21081.1"/>
    </source>
</evidence>
<dbReference type="OrthoDB" id="5400327at2759"/>
<dbReference type="STRING" id="1051890.A0A3N4LKA0"/>
<feature type="compositionally biased region" description="Polar residues" evidence="1">
    <location>
        <begin position="445"/>
        <end position="456"/>
    </location>
</feature>
<evidence type="ECO:0000259" key="2">
    <source>
        <dbReference type="Pfam" id="PF25534"/>
    </source>
</evidence>
<dbReference type="InParanoid" id="A0A3N4LKA0"/>
<feature type="compositionally biased region" description="Acidic residues" evidence="1">
    <location>
        <begin position="370"/>
        <end position="382"/>
    </location>
</feature>
<name>A0A3N4LKA0_9PEZI</name>
<feature type="region of interest" description="Disordered" evidence="1">
    <location>
        <begin position="244"/>
        <end position="265"/>
    </location>
</feature>
<dbReference type="PANTHER" id="PTHR36223">
    <property type="entry name" value="BETA-LACTAMASE-TYPE TRANSPEPTIDASE FOLD DOMAIN CONTAINING PROTEIN"/>
    <property type="match status" value="1"/>
</dbReference>
<dbReference type="PANTHER" id="PTHR36223:SF5">
    <property type="entry name" value="BETA-LACTAMASE-TYPE TRANSPEPTIDASE FOLD DOMAIN CONTAINING PROTEIN"/>
    <property type="match status" value="1"/>
</dbReference>
<organism evidence="3 4">
    <name type="scientific">Terfezia boudieri ATCC MYA-4762</name>
    <dbReference type="NCBI Taxonomy" id="1051890"/>
    <lineage>
        <taxon>Eukaryota</taxon>
        <taxon>Fungi</taxon>
        <taxon>Dikarya</taxon>
        <taxon>Ascomycota</taxon>
        <taxon>Pezizomycotina</taxon>
        <taxon>Pezizomycetes</taxon>
        <taxon>Pezizales</taxon>
        <taxon>Pezizaceae</taxon>
        <taxon>Terfezia</taxon>
    </lineage>
</organism>
<dbReference type="AlphaFoldDB" id="A0A3N4LKA0"/>
<dbReference type="InterPro" id="IPR057678">
    <property type="entry name" value="DUF7918"/>
</dbReference>
<evidence type="ECO:0000313" key="4">
    <source>
        <dbReference type="Proteomes" id="UP000267821"/>
    </source>
</evidence>
<proteinExistence type="predicted"/>
<dbReference type="Pfam" id="PF25534">
    <property type="entry name" value="DUF7918"/>
    <property type="match status" value="1"/>
</dbReference>
<accession>A0A3N4LKA0</accession>